<evidence type="ECO:0000259" key="2">
    <source>
        <dbReference type="Pfam" id="PF24747"/>
    </source>
</evidence>
<evidence type="ECO:0000313" key="4">
    <source>
        <dbReference type="Proteomes" id="UP001189624"/>
    </source>
</evidence>
<sequence>MSDRNGMTPKSDHLNPPSPVVVNFPSSPQSTATAVSSTSPLYSSFIDPNQEDNNVNNLGYSNNNNLGYSNNPVQVNSMVVIGCRRCLMYVMVDESDIRCPRCNN</sequence>
<dbReference type="PANTHER" id="PTHR33177:SF74">
    <property type="entry name" value="PROTEIN GL2-INTERACTING REPRESSOR 1"/>
    <property type="match status" value="1"/>
</dbReference>
<gene>
    <name evidence="3" type="ORF">AYBTSS11_LOCUS415</name>
</gene>
<evidence type="ECO:0000313" key="3">
    <source>
        <dbReference type="EMBL" id="CAJ1792652.1"/>
    </source>
</evidence>
<evidence type="ECO:0000256" key="1">
    <source>
        <dbReference type="SAM" id="MobiDB-lite"/>
    </source>
</evidence>
<feature type="domain" description="GIR1-like zinc ribbon" evidence="2">
    <location>
        <begin position="77"/>
        <end position="103"/>
    </location>
</feature>
<organism evidence="3 4">
    <name type="scientific">Sphenostylis stenocarpa</name>
    <dbReference type="NCBI Taxonomy" id="92480"/>
    <lineage>
        <taxon>Eukaryota</taxon>
        <taxon>Viridiplantae</taxon>
        <taxon>Streptophyta</taxon>
        <taxon>Embryophyta</taxon>
        <taxon>Tracheophyta</taxon>
        <taxon>Spermatophyta</taxon>
        <taxon>Magnoliopsida</taxon>
        <taxon>eudicotyledons</taxon>
        <taxon>Gunneridae</taxon>
        <taxon>Pentapetalae</taxon>
        <taxon>rosids</taxon>
        <taxon>fabids</taxon>
        <taxon>Fabales</taxon>
        <taxon>Fabaceae</taxon>
        <taxon>Papilionoideae</taxon>
        <taxon>50 kb inversion clade</taxon>
        <taxon>NPAAA clade</taxon>
        <taxon>indigoferoid/millettioid clade</taxon>
        <taxon>Phaseoleae</taxon>
        <taxon>Sphenostylis</taxon>
    </lineage>
</organism>
<dbReference type="Gramene" id="rna-AYBTSS11_LOCUS415">
    <property type="protein sequence ID" value="CAJ1792652.1"/>
    <property type="gene ID" value="gene-AYBTSS11_LOCUS415"/>
</dbReference>
<keyword evidence="4" id="KW-1185">Reference proteome</keyword>
<dbReference type="InterPro" id="IPR055281">
    <property type="entry name" value="GIR1-2/SIED1"/>
</dbReference>
<dbReference type="PANTHER" id="PTHR33177">
    <property type="entry name" value="PUTATIVE-RELATED"/>
    <property type="match status" value="1"/>
</dbReference>
<proteinExistence type="predicted"/>
<dbReference type="EMBL" id="OY731398">
    <property type="protein sequence ID" value="CAJ1792652.1"/>
    <property type="molecule type" value="Genomic_DNA"/>
</dbReference>
<dbReference type="InterPro" id="IPR056440">
    <property type="entry name" value="Zn-ribbon_GIR1"/>
</dbReference>
<dbReference type="AlphaFoldDB" id="A0AA86RL22"/>
<dbReference type="Proteomes" id="UP001189624">
    <property type="component" value="Chromosome 1"/>
</dbReference>
<reference evidence="3" key="1">
    <citation type="submission" date="2023-10" db="EMBL/GenBank/DDBJ databases">
        <authorList>
            <person name="Domelevo Entfellner J.-B."/>
        </authorList>
    </citation>
    <scope>NUCLEOTIDE SEQUENCE</scope>
</reference>
<accession>A0AA86RL22</accession>
<name>A0AA86RL22_9FABA</name>
<feature type="region of interest" description="Disordered" evidence="1">
    <location>
        <begin position="1"/>
        <end position="20"/>
    </location>
</feature>
<dbReference type="Pfam" id="PF24747">
    <property type="entry name" value="Zn-ribbon_GIR1"/>
    <property type="match status" value="1"/>
</dbReference>
<protein>
    <recommendedName>
        <fullName evidence="2">GIR1-like zinc ribbon domain-containing protein</fullName>
    </recommendedName>
</protein>